<dbReference type="EMBL" id="UOES01000316">
    <property type="protein sequence ID" value="VAW27874.1"/>
    <property type="molecule type" value="Genomic_DNA"/>
</dbReference>
<dbReference type="PANTHER" id="PTHR30092">
    <property type="entry name" value="INNER MEMBRANE PROTEIN CRED"/>
    <property type="match status" value="1"/>
</dbReference>
<keyword evidence="1" id="KW-0472">Membrane</keyword>
<proteinExistence type="predicted"/>
<keyword evidence="1" id="KW-0812">Transmembrane</keyword>
<name>A0A3B0V7C8_9ZZZZ</name>
<feature type="non-terminal residue" evidence="2">
    <location>
        <position position="78"/>
    </location>
</feature>
<dbReference type="InterPro" id="IPR010364">
    <property type="entry name" value="Uncharacterised_IM_CreD"/>
</dbReference>
<dbReference type="GO" id="GO:0005886">
    <property type="term" value="C:plasma membrane"/>
    <property type="evidence" value="ECO:0007669"/>
    <property type="project" value="TreeGrafter"/>
</dbReference>
<gene>
    <name evidence="2" type="ORF">MNBD_BACTEROID06-826</name>
</gene>
<dbReference type="AlphaFoldDB" id="A0A3B0V7C8"/>
<sequence length="78" mass="8817">MENETTIFDRVSRWIRNSVSLKLSIITFLVLLLLIPTGMIKSIIYERQALKEATTEEVSSKWANSQLISGPIITIPVV</sequence>
<keyword evidence="1" id="KW-1133">Transmembrane helix</keyword>
<organism evidence="2">
    <name type="scientific">hydrothermal vent metagenome</name>
    <dbReference type="NCBI Taxonomy" id="652676"/>
    <lineage>
        <taxon>unclassified sequences</taxon>
        <taxon>metagenomes</taxon>
        <taxon>ecological metagenomes</taxon>
    </lineage>
</organism>
<dbReference type="Pfam" id="PF06123">
    <property type="entry name" value="CreD"/>
    <property type="match status" value="1"/>
</dbReference>
<dbReference type="PANTHER" id="PTHR30092:SF0">
    <property type="entry name" value="INNER MEMBRANE PROTEIN CRED"/>
    <property type="match status" value="1"/>
</dbReference>
<feature type="transmembrane region" description="Helical" evidence="1">
    <location>
        <begin position="20"/>
        <end position="40"/>
    </location>
</feature>
<protein>
    <submittedName>
        <fullName evidence="2">Uncharacterized protein</fullName>
    </submittedName>
</protein>
<accession>A0A3B0V7C8</accession>
<reference evidence="2" key="1">
    <citation type="submission" date="2018-06" db="EMBL/GenBank/DDBJ databases">
        <authorList>
            <person name="Zhirakovskaya E."/>
        </authorList>
    </citation>
    <scope>NUCLEOTIDE SEQUENCE</scope>
</reference>
<evidence type="ECO:0000313" key="2">
    <source>
        <dbReference type="EMBL" id="VAW27874.1"/>
    </source>
</evidence>
<evidence type="ECO:0000256" key="1">
    <source>
        <dbReference type="SAM" id="Phobius"/>
    </source>
</evidence>